<name>A0A844B4A9_9BURK</name>
<dbReference type="Proteomes" id="UP000487350">
    <property type="component" value="Unassembled WGS sequence"/>
</dbReference>
<dbReference type="RefSeq" id="WP_153583453.1">
    <property type="nucleotide sequence ID" value="NZ_WJBU01000002.1"/>
</dbReference>
<sequence>MPIDLPIENHLASAGVRAVPDQTQAQPQAQAPADVPHVRHMSLKRRAPADLAIQPPARLGAADANFLRAPSGLAVNTIDSYLTHAERRSLAITSTGLLREISASIPFQESKAFVHAHEAWRSAQQDFRESTFGKSITDIGVARWHLDEIQARIIEARAARGVHQPHYPAYRAAVHICVDISTMTGAQLLGLEQLFVDALDAVELDPDYSVRTFHNAVWELDAQERAGTRDASATYWLRLRILKSLAPLVENLRDAMTADLLPPGEINWWSMRSPKRDVVFIQHYIDEPCAAAKTLEQTHLIDGVASTQSAPWPEPSAGISRVRFEFAPGEPQGCSYVHTFNVARPMDTPD</sequence>
<evidence type="ECO:0000313" key="2">
    <source>
        <dbReference type="Proteomes" id="UP000487350"/>
    </source>
</evidence>
<proteinExistence type="predicted"/>
<evidence type="ECO:0000313" key="1">
    <source>
        <dbReference type="EMBL" id="MRD46096.1"/>
    </source>
</evidence>
<organism evidence="1 2">
    <name type="scientific">Caenimonas koreensis DSM 17982</name>
    <dbReference type="NCBI Taxonomy" id="1121255"/>
    <lineage>
        <taxon>Bacteria</taxon>
        <taxon>Pseudomonadati</taxon>
        <taxon>Pseudomonadota</taxon>
        <taxon>Betaproteobacteria</taxon>
        <taxon>Burkholderiales</taxon>
        <taxon>Comamonadaceae</taxon>
        <taxon>Caenimonas</taxon>
    </lineage>
</organism>
<keyword evidence="2" id="KW-1185">Reference proteome</keyword>
<reference evidence="1 2" key="1">
    <citation type="submission" date="2019-11" db="EMBL/GenBank/DDBJ databases">
        <title>Caenimonas koreensis gen. nov., sp. nov., isolated from activated sludge.</title>
        <authorList>
            <person name="Seung H.R."/>
        </authorList>
    </citation>
    <scope>NUCLEOTIDE SEQUENCE [LARGE SCALE GENOMIC DNA]</scope>
    <source>
        <strain evidence="1 2">EMB320</strain>
    </source>
</reference>
<dbReference type="OrthoDB" id="3638028at2"/>
<gene>
    <name evidence="1" type="ORF">GHT07_02310</name>
</gene>
<dbReference type="AlphaFoldDB" id="A0A844B4A9"/>
<comment type="caution">
    <text evidence="1">The sequence shown here is derived from an EMBL/GenBank/DDBJ whole genome shotgun (WGS) entry which is preliminary data.</text>
</comment>
<protein>
    <submittedName>
        <fullName evidence="1">Uncharacterized protein</fullName>
    </submittedName>
</protein>
<accession>A0A844B4A9</accession>
<dbReference type="EMBL" id="WJBU01000002">
    <property type="protein sequence ID" value="MRD46096.1"/>
    <property type="molecule type" value="Genomic_DNA"/>
</dbReference>